<dbReference type="AlphaFoldDB" id="A0A8J6P015"/>
<dbReference type="InterPro" id="IPR016009">
    <property type="entry name" value="tRNA_MeTrfase_TRMD/TRM10"/>
</dbReference>
<keyword evidence="11 15" id="KW-0819">tRNA processing</keyword>
<evidence type="ECO:0000256" key="5">
    <source>
        <dbReference type="ARBA" id="ARBA00012807"/>
    </source>
</evidence>
<evidence type="ECO:0000313" key="19">
    <source>
        <dbReference type="EMBL" id="MBC8610416.1"/>
    </source>
</evidence>
<dbReference type="HAMAP" id="MF_00605">
    <property type="entry name" value="TrmD"/>
    <property type="match status" value="1"/>
</dbReference>
<feature type="binding site" evidence="15 16">
    <location>
        <begin position="133"/>
        <end position="138"/>
    </location>
    <ligand>
        <name>S-adenosyl-L-methionine</name>
        <dbReference type="ChEBI" id="CHEBI:59789"/>
    </ligand>
</feature>
<dbReference type="NCBIfam" id="TIGR00088">
    <property type="entry name" value="trmD"/>
    <property type="match status" value="1"/>
</dbReference>
<comment type="function">
    <text evidence="1 15 17">Specifically methylates guanosine-37 in various tRNAs.</text>
</comment>
<proteinExistence type="inferred from homology"/>
<dbReference type="Pfam" id="PF01746">
    <property type="entry name" value="tRNA_m1G_MT"/>
    <property type="match status" value="1"/>
</dbReference>
<evidence type="ECO:0000256" key="13">
    <source>
        <dbReference type="ARBA" id="ARBA00033392"/>
    </source>
</evidence>
<evidence type="ECO:0000259" key="18">
    <source>
        <dbReference type="Pfam" id="PF01746"/>
    </source>
</evidence>
<dbReference type="EMBL" id="JACRTL010000002">
    <property type="protein sequence ID" value="MBC8610416.1"/>
    <property type="molecule type" value="Genomic_DNA"/>
</dbReference>
<evidence type="ECO:0000256" key="8">
    <source>
        <dbReference type="ARBA" id="ARBA00022603"/>
    </source>
</evidence>
<evidence type="ECO:0000256" key="15">
    <source>
        <dbReference type="HAMAP-Rule" id="MF_00605"/>
    </source>
</evidence>
<protein>
    <recommendedName>
        <fullName evidence="6 15">tRNA (guanine-N(1)-)-methyltransferase</fullName>
        <ecNumber evidence="5 15">2.1.1.228</ecNumber>
    </recommendedName>
    <alternativeName>
        <fullName evidence="12 15">M1G-methyltransferase</fullName>
    </alternativeName>
    <alternativeName>
        <fullName evidence="13 15">tRNA [GM37] methyltransferase</fullName>
    </alternativeName>
</protein>
<dbReference type="InterPro" id="IPR002649">
    <property type="entry name" value="tRNA_m1G_MeTrfase_TrmD"/>
</dbReference>
<evidence type="ECO:0000256" key="17">
    <source>
        <dbReference type="RuleBase" id="RU003464"/>
    </source>
</evidence>
<keyword evidence="7 15" id="KW-0963">Cytoplasm</keyword>
<name>A0A8J6P015_9FIRM</name>
<dbReference type="EC" id="2.1.1.228" evidence="5 15"/>
<dbReference type="GO" id="GO:0052906">
    <property type="term" value="F:tRNA (guanine(37)-N1)-methyltransferase activity"/>
    <property type="evidence" value="ECO:0007669"/>
    <property type="project" value="UniProtKB-UniRule"/>
</dbReference>
<dbReference type="InterPro" id="IPR029028">
    <property type="entry name" value="Alpha/beta_knot_MTases"/>
</dbReference>
<evidence type="ECO:0000256" key="3">
    <source>
        <dbReference type="ARBA" id="ARBA00007630"/>
    </source>
</evidence>
<organism evidence="19 20">
    <name type="scientific">Massiliimalia timonensis</name>
    <dbReference type="NCBI Taxonomy" id="1987501"/>
    <lineage>
        <taxon>Bacteria</taxon>
        <taxon>Bacillati</taxon>
        <taxon>Bacillota</taxon>
        <taxon>Clostridia</taxon>
        <taxon>Eubacteriales</taxon>
        <taxon>Oscillospiraceae</taxon>
        <taxon>Massiliimalia</taxon>
    </lineage>
</organism>
<dbReference type="PIRSF" id="PIRSF000386">
    <property type="entry name" value="tRNA_mtase"/>
    <property type="match status" value="1"/>
</dbReference>
<evidence type="ECO:0000256" key="4">
    <source>
        <dbReference type="ARBA" id="ARBA00011738"/>
    </source>
</evidence>
<comment type="subunit">
    <text evidence="4 15 17">Homodimer.</text>
</comment>
<evidence type="ECO:0000256" key="14">
    <source>
        <dbReference type="ARBA" id="ARBA00047783"/>
    </source>
</evidence>
<dbReference type="GO" id="GO:0005829">
    <property type="term" value="C:cytosol"/>
    <property type="evidence" value="ECO:0007669"/>
    <property type="project" value="TreeGrafter"/>
</dbReference>
<feature type="domain" description="tRNA methyltransferase TRMD/TRM10-type" evidence="18">
    <location>
        <begin position="1"/>
        <end position="225"/>
    </location>
</feature>
<dbReference type="CDD" id="cd18080">
    <property type="entry name" value="TrmD-like"/>
    <property type="match status" value="1"/>
</dbReference>
<dbReference type="NCBIfam" id="NF000648">
    <property type="entry name" value="PRK00026.1"/>
    <property type="match status" value="1"/>
</dbReference>
<dbReference type="Proteomes" id="UP000632659">
    <property type="component" value="Unassembled WGS sequence"/>
</dbReference>
<evidence type="ECO:0000256" key="6">
    <source>
        <dbReference type="ARBA" id="ARBA00014679"/>
    </source>
</evidence>
<dbReference type="FunFam" id="1.10.1270.20:FF:000001">
    <property type="entry name" value="tRNA (guanine-N(1)-)-methyltransferase"/>
    <property type="match status" value="1"/>
</dbReference>
<dbReference type="Gene3D" id="1.10.1270.20">
    <property type="entry name" value="tRNA(m1g37)methyltransferase, domain 2"/>
    <property type="match status" value="1"/>
</dbReference>
<dbReference type="InterPro" id="IPR023148">
    <property type="entry name" value="tRNA_m1G_MeTrfase_C_sf"/>
</dbReference>
<evidence type="ECO:0000256" key="16">
    <source>
        <dbReference type="PIRSR" id="PIRSR000386-1"/>
    </source>
</evidence>
<evidence type="ECO:0000256" key="10">
    <source>
        <dbReference type="ARBA" id="ARBA00022691"/>
    </source>
</evidence>
<comment type="subcellular location">
    <subcellularLocation>
        <location evidence="2 15 17">Cytoplasm</location>
    </subcellularLocation>
</comment>
<keyword evidence="20" id="KW-1185">Reference proteome</keyword>
<evidence type="ECO:0000256" key="9">
    <source>
        <dbReference type="ARBA" id="ARBA00022679"/>
    </source>
</evidence>
<dbReference type="InterPro" id="IPR029026">
    <property type="entry name" value="tRNA_m1G_MTases_N"/>
</dbReference>
<accession>A0A8J6P015</accession>
<gene>
    <name evidence="15 19" type="primary">trmD</name>
    <name evidence="19" type="ORF">H8702_04680</name>
</gene>
<dbReference type="Gene3D" id="3.40.1280.10">
    <property type="match status" value="1"/>
</dbReference>
<comment type="similarity">
    <text evidence="3 15 17">Belongs to the RNA methyltransferase TrmD family.</text>
</comment>
<dbReference type="PANTHER" id="PTHR46417:SF1">
    <property type="entry name" value="TRNA (GUANINE-N(1)-)-METHYLTRANSFERASE"/>
    <property type="match status" value="1"/>
</dbReference>
<comment type="caution">
    <text evidence="19">The sequence shown here is derived from an EMBL/GenBank/DDBJ whole genome shotgun (WGS) entry which is preliminary data.</text>
</comment>
<keyword evidence="9 15" id="KW-0808">Transferase</keyword>
<dbReference type="PANTHER" id="PTHR46417">
    <property type="entry name" value="TRNA (GUANINE-N(1)-)-METHYLTRANSFERASE"/>
    <property type="match status" value="1"/>
</dbReference>
<sequence>MRIDIATLFPEMCEAVLSESIVGRARKNGLVEVHCHNIRDYTLDKHNRVDDTPYGGGKGMVMQADPIWRCYQAVCEMTQDKPHVIYLSPQGKVLTQAMSVEYSKMEHLFLLCGHYEGVDERIIEKIVDEEVSIGDYVLTGGELPALVLADSVIRLCDGVLSGSECFEQESHYNGLLEYPQYTRPEEWEGMRVPEVLLSGHHANIEKWRMEQSLKRTEQKRPDMLKTYQKGSN</sequence>
<keyword evidence="8 15" id="KW-0489">Methyltransferase</keyword>
<evidence type="ECO:0000256" key="7">
    <source>
        <dbReference type="ARBA" id="ARBA00022490"/>
    </source>
</evidence>
<keyword evidence="10 15" id="KW-0949">S-adenosyl-L-methionine</keyword>
<dbReference type="GO" id="GO:0002939">
    <property type="term" value="P:tRNA N1-guanine methylation"/>
    <property type="evidence" value="ECO:0007669"/>
    <property type="project" value="TreeGrafter"/>
</dbReference>
<comment type="catalytic activity">
    <reaction evidence="14 15 17">
        <text>guanosine(37) in tRNA + S-adenosyl-L-methionine = N(1)-methylguanosine(37) in tRNA + S-adenosyl-L-homocysteine + H(+)</text>
        <dbReference type="Rhea" id="RHEA:36899"/>
        <dbReference type="Rhea" id="RHEA-COMP:10145"/>
        <dbReference type="Rhea" id="RHEA-COMP:10147"/>
        <dbReference type="ChEBI" id="CHEBI:15378"/>
        <dbReference type="ChEBI" id="CHEBI:57856"/>
        <dbReference type="ChEBI" id="CHEBI:59789"/>
        <dbReference type="ChEBI" id="CHEBI:73542"/>
        <dbReference type="ChEBI" id="CHEBI:74269"/>
        <dbReference type="EC" id="2.1.1.228"/>
    </reaction>
</comment>
<evidence type="ECO:0000313" key="20">
    <source>
        <dbReference type="Proteomes" id="UP000632659"/>
    </source>
</evidence>
<evidence type="ECO:0000256" key="11">
    <source>
        <dbReference type="ARBA" id="ARBA00022694"/>
    </source>
</evidence>
<dbReference type="SUPFAM" id="SSF75217">
    <property type="entry name" value="alpha/beta knot"/>
    <property type="match status" value="1"/>
</dbReference>
<dbReference type="FunFam" id="3.40.1280.10:FF:000001">
    <property type="entry name" value="tRNA (guanine-N(1)-)-methyltransferase"/>
    <property type="match status" value="1"/>
</dbReference>
<feature type="binding site" evidence="15 16">
    <location>
        <position position="113"/>
    </location>
    <ligand>
        <name>S-adenosyl-L-methionine</name>
        <dbReference type="ChEBI" id="CHEBI:59789"/>
    </ligand>
</feature>
<dbReference type="RefSeq" id="WP_187536315.1">
    <property type="nucleotide sequence ID" value="NZ_JACRTL010000002.1"/>
</dbReference>
<evidence type="ECO:0000256" key="1">
    <source>
        <dbReference type="ARBA" id="ARBA00002634"/>
    </source>
</evidence>
<evidence type="ECO:0000256" key="12">
    <source>
        <dbReference type="ARBA" id="ARBA00029736"/>
    </source>
</evidence>
<reference evidence="19" key="1">
    <citation type="submission" date="2020-08" db="EMBL/GenBank/DDBJ databases">
        <title>Genome public.</title>
        <authorList>
            <person name="Liu C."/>
            <person name="Sun Q."/>
        </authorList>
    </citation>
    <scope>NUCLEOTIDE SEQUENCE</scope>
    <source>
        <strain evidence="19">NSJ-15</strain>
    </source>
</reference>
<evidence type="ECO:0000256" key="2">
    <source>
        <dbReference type="ARBA" id="ARBA00004496"/>
    </source>
</evidence>